<dbReference type="Gene3D" id="2.60.40.2700">
    <property type="match status" value="1"/>
</dbReference>
<name>A0A542SRR2_9MICO</name>
<reference evidence="1 2" key="1">
    <citation type="submission" date="2019-06" db="EMBL/GenBank/DDBJ databases">
        <title>Sequencing the genomes of 1000 actinobacteria strains.</title>
        <authorList>
            <person name="Klenk H.-P."/>
        </authorList>
    </citation>
    <scope>NUCLEOTIDE SEQUENCE [LARGE SCALE GENOMIC DNA]</scope>
    <source>
        <strain evidence="1 2">DSM 10596</strain>
    </source>
</reference>
<accession>A0A542SRR2</accession>
<gene>
    <name evidence="1" type="ORF">FB389_2034</name>
</gene>
<dbReference type="RefSeq" id="WP_170207955.1">
    <property type="nucleotide sequence ID" value="NZ_BAAATB010000006.1"/>
</dbReference>
<keyword evidence="2" id="KW-1185">Reference proteome</keyword>
<organism evidence="1 2">
    <name type="scientific">Rarobacter incanus</name>
    <dbReference type="NCBI Taxonomy" id="153494"/>
    <lineage>
        <taxon>Bacteria</taxon>
        <taxon>Bacillati</taxon>
        <taxon>Actinomycetota</taxon>
        <taxon>Actinomycetes</taxon>
        <taxon>Micrococcales</taxon>
        <taxon>Rarobacteraceae</taxon>
        <taxon>Rarobacter</taxon>
    </lineage>
</organism>
<evidence type="ECO:0000313" key="1">
    <source>
        <dbReference type="EMBL" id="TQK77310.1"/>
    </source>
</evidence>
<dbReference type="AlphaFoldDB" id="A0A542SRR2"/>
<dbReference type="Proteomes" id="UP000316181">
    <property type="component" value="Unassembled WGS sequence"/>
</dbReference>
<protein>
    <submittedName>
        <fullName evidence="1">Ig-like domain-containing protein</fullName>
    </submittedName>
</protein>
<comment type="caution">
    <text evidence="1">The sequence shown here is derived from an EMBL/GenBank/DDBJ whole genome shotgun (WGS) entry which is preliminary data.</text>
</comment>
<dbReference type="EMBL" id="VFNV01000001">
    <property type="protein sequence ID" value="TQK77310.1"/>
    <property type="molecule type" value="Genomic_DNA"/>
</dbReference>
<proteinExistence type="predicted"/>
<evidence type="ECO:0000313" key="2">
    <source>
        <dbReference type="Proteomes" id="UP000316181"/>
    </source>
</evidence>
<sequence>MNFPLSLKSTKISGIASWTQGAPAHAEVQLVRIYEDGDWDDVRTYDVGIDGAYSFYAGPGTYSLRLYSYDANWNYLYKPTWLGGSAKSYYSSDAQTFTIAANGVDVTKNITASQKYGALKVNLSAFGVNKNTAIFAFNLATGESNSANVTTNSAGSASAVINGLGSGTYYVRAATSGTTNSTVIGAESFGTPITAPNTGTVSLTGKALKTELSAGSLSSTISGQPRVGATLTAKASIQDVSTALKNATSYRYFWSDGTKLISTTSSAVVPAAALNDDVRLTVFASATGQLSTYGVSLASDDLPRFARGDSPYPLTVPSITGTAALGKTLTANTGSWAPSPKSFTYQWRRNGIAIPGATKASYAVSGADVGKTISLKITPVLEGFASKSIVTAPTGKVAKATAQISLAKKAKKGKARVTVTAKGIKAVTGVVTITVGKKTVKGKLTAKSKGKVTITLPKKVKGSKKVTVTYKGSAQVSKATKTAKAKITR</sequence>